<dbReference type="Proteomes" id="UP001156627">
    <property type="component" value="Unassembled WGS sequence"/>
</dbReference>
<accession>A0ABQ5XBD4</accession>
<dbReference type="InterPro" id="IPR000073">
    <property type="entry name" value="AB_hydrolase_1"/>
</dbReference>
<dbReference type="InterPro" id="IPR050266">
    <property type="entry name" value="AB_hydrolase_sf"/>
</dbReference>
<evidence type="ECO:0000259" key="1">
    <source>
        <dbReference type="Pfam" id="PF00561"/>
    </source>
</evidence>
<dbReference type="Gene3D" id="3.40.50.1820">
    <property type="entry name" value="alpha/beta hydrolase"/>
    <property type="match status" value="1"/>
</dbReference>
<dbReference type="SUPFAM" id="SSF53474">
    <property type="entry name" value="alpha/beta-Hydrolases"/>
    <property type="match status" value="1"/>
</dbReference>
<reference evidence="3" key="1">
    <citation type="journal article" date="2019" name="Int. J. Syst. Evol. Microbiol.">
        <title>The Global Catalogue of Microorganisms (GCM) 10K type strain sequencing project: providing services to taxonomists for standard genome sequencing and annotation.</title>
        <authorList>
            <consortium name="The Broad Institute Genomics Platform"/>
            <consortium name="The Broad Institute Genome Sequencing Center for Infectious Disease"/>
            <person name="Wu L."/>
            <person name="Ma J."/>
        </authorList>
    </citation>
    <scope>NUCLEOTIDE SEQUENCE [LARGE SCALE GENOMIC DNA]</scope>
    <source>
        <strain evidence="3">NBRC 111981</strain>
    </source>
</reference>
<dbReference type="GO" id="GO:0016787">
    <property type="term" value="F:hydrolase activity"/>
    <property type="evidence" value="ECO:0007669"/>
    <property type="project" value="UniProtKB-KW"/>
</dbReference>
<gene>
    <name evidence="2" type="ORF">GCM10007898_25350</name>
</gene>
<dbReference type="PANTHER" id="PTHR43798">
    <property type="entry name" value="MONOACYLGLYCEROL LIPASE"/>
    <property type="match status" value="1"/>
</dbReference>
<proteinExistence type="predicted"/>
<protein>
    <submittedName>
        <fullName evidence="2">Alpha/beta hydrolase</fullName>
    </submittedName>
</protein>
<dbReference type="Pfam" id="PF00561">
    <property type="entry name" value="Abhydrolase_1"/>
    <property type="match status" value="1"/>
</dbReference>
<evidence type="ECO:0000313" key="3">
    <source>
        <dbReference type="Proteomes" id="UP001156627"/>
    </source>
</evidence>
<keyword evidence="2" id="KW-0378">Hydrolase</keyword>
<keyword evidence="3" id="KW-1185">Reference proteome</keyword>
<feature type="domain" description="AB hydrolase-1" evidence="1">
    <location>
        <begin position="14"/>
        <end position="252"/>
    </location>
</feature>
<dbReference type="EMBL" id="BSOA01000027">
    <property type="protein sequence ID" value="GLQ88964.1"/>
    <property type="molecule type" value="Genomic_DNA"/>
</dbReference>
<organism evidence="2 3">
    <name type="scientific">Dyella flagellata</name>
    <dbReference type="NCBI Taxonomy" id="1867833"/>
    <lineage>
        <taxon>Bacteria</taxon>
        <taxon>Pseudomonadati</taxon>
        <taxon>Pseudomonadota</taxon>
        <taxon>Gammaproteobacteria</taxon>
        <taxon>Lysobacterales</taxon>
        <taxon>Rhodanobacteraceae</taxon>
        <taxon>Dyella</taxon>
    </lineage>
</organism>
<name>A0ABQ5XBD4_9GAMM</name>
<comment type="caution">
    <text evidence="2">The sequence shown here is derived from an EMBL/GenBank/DDBJ whole genome shotgun (WGS) entry which is preliminary data.</text>
</comment>
<dbReference type="PANTHER" id="PTHR43798:SF33">
    <property type="entry name" value="HYDROLASE, PUTATIVE (AFU_ORTHOLOGUE AFUA_2G14860)-RELATED"/>
    <property type="match status" value="1"/>
</dbReference>
<sequence length="273" mass="29536">MLASGFEFAPGDSWIQYTARQGYLACGLDFLGFGASSRSSAMTGPAHGAPPATDAQAAASEIALAVDELRQQQGMTSVHIVAHSWGTVPAASFAARHPHELSSLTLFGPIVPVQTDPEGDADHPAWWTITAQQRLEQLRFKHILPPGKYLLEHTVNQSWAPAFAASAPHVQGDPADALRIPYGPVVDIDTVTAGHYPYNAGNVTVPVFVVYGNYDQVVDDAGAARFLGKFTSSPLRWRLRIDDGTHVMHLEKNRHSLYESVNAFIHATEDTAQ</sequence>
<evidence type="ECO:0000313" key="2">
    <source>
        <dbReference type="EMBL" id="GLQ88964.1"/>
    </source>
</evidence>
<dbReference type="InterPro" id="IPR029058">
    <property type="entry name" value="AB_hydrolase_fold"/>
</dbReference>